<keyword evidence="3" id="KW-0378">Hydrolase</keyword>
<dbReference type="EMBL" id="JAUKUC010000001">
    <property type="protein sequence ID" value="MDO1512735.1"/>
    <property type="molecule type" value="Genomic_DNA"/>
</dbReference>
<comment type="similarity">
    <text evidence="1">Belongs to the glycosyl hydrolase 43 family.</text>
</comment>
<keyword evidence="5" id="KW-0326">Glycosidase</keyword>
<keyword evidence="4" id="KW-0119">Carbohydrate metabolism</keyword>
<dbReference type="InterPro" id="IPR023296">
    <property type="entry name" value="Glyco_hydro_beta-prop_sf"/>
</dbReference>
<reference evidence="6" key="1">
    <citation type="journal article" date="2014" name="Int. J. Syst. Evol. Microbiol.">
        <title>Complete genome of a new Firmicutes species belonging to the dominant human colonic microbiota ('Ruminococcus bicirculans') reveals two chromosomes and a selective capacity to utilize plant glucans.</title>
        <authorList>
            <consortium name="NISC Comparative Sequencing Program"/>
            <person name="Wegmann U."/>
            <person name="Louis P."/>
            <person name="Goesmann A."/>
            <person name="Henrissat B."/>
            <person name="Duncan S.H."/>
            <person name="Flint H.J."/>
        </authorList>
    </citation>
    <scope>NUCLEOTIDE SEQUENCE</scope>
    <source>
        <strain evidence="6">CECT 8869</strain>
    </source>
</reference>
<reference evidence="6" key="2">
    <citation type="submission" date="2023-06" db="EMBL/GenBank/DDBJ databases">
        <authorList>
            <person name="Lucena T."/>
            <person name="Sun Q."/>
        </authorList>
    </citation>
    <scope>NUCLEOTIDE SEQUENCE</scope>
    <source>
        <strain evidence="6">CECT 8869</strain>
    </source>
</reference>
<dbReference type="Pfam" id="PF04616">
    <property type="entry name" value="Glyco_hydro_43"/>
    <property type="match status" value="1"/>
</dbReference>
<protein>
    <submittedName>
        <fullName evidence="6">Uncharacterized protein</fullName>
    </submittedName>
</protein>
<dbReference type="InterPro" id="IPR006710">
    <property type="entry name" value="Glyco_hydro_43"/>
</dbReference>
<dbReference type="PANTHER" id="PTHR43772:SF2">
    <property type="entry name" value="PUTATIVE (AFU_ORTHOLOGUE AFUA_2G04480)-RELATED"/>
    <property type="match status" value="1"/>
</dbReference>
<evidence type="ECO:0000313" key="7">
    <source>
        <dbReference type="Proteomes" id="UP001168579"/>
    </source>
</evidence>
<dbReference type="InterPro" id="IPR052176">
    <property type="entry name" value="Glycosyl_Hydrlase_43_Enz"/>
</dbReference>
<gene>
    <name evidence="6" type="ORF">Q2T41_08710</name>
</gene>
<keyword evidence="7" id="KW-1185">Reference proteome</keyword>
<dbReference type="RefSeq" id="WP_304435752.1">
    <property type="nucleotide sequence ID" value="NZ_JAUKUC010000001.1"/>
</dbReference>
<dbReference type="Gene3D" id="2.115.10.20">
    <property type="entry name" value="Glycosyl hydrolase domain, family 43"/>
    <property type="match status" value="1"/>
</dbReference>
<name>A0ABT8RP88_9FLAO</name>
<keyword evidence="2" id="KW-0624">Polysaccharide degradation</keyword>
<organism evidence="6 7">
    <name type="scientific">Maribacter confluentis</name>
    <dbReference type="NCBI Taxonomy" id="1656093"/>
    <lineage>
        <taxon>Bacteria</taxon>
        <taxon>Pseudomonadati</taxon>
        <taxon>Bacteroidota</taxon>
        <taxon>Flavobacteriia</taxon>
        <taxon>Flavobacteriales</taxon>
        <taxon>Flavobacteriaceae</taxon>
        <taxon>Maribacter</taxon>
    </lineage>
</organism>
<evidence type="ECO:0000256" key="5">
    <source>
        <dbReference type="ARBA" id="ARBA00023295"/>
    </source>
</evidence>
<dbReference type="SUPFAM" id="SSF75005">
    <property type="entry name" value="Arabinanase/levansucrase/invertase"/>
    <property type="match status" value="1"/>
</dbReference>
<evidence type="ECO:0000256" key="3">
    <source>
        <dbReference type="ARBA" id="ARBA00022801"/>
    </source>
</evidence>
<dbReference type="Proteomes" id="UP001168579">
    <property type="component" value="Unassembled WGS sequence"/>
</dbReference>
<evidence type="ECO:0000256" key="4">
    <source>
        <dbReference type="ARBA" id="ARBA00023277"/>
    </source>
</evidence>
<accession>A0ABT8RP88</accession>
<comment type="caution">
    <text evidence="6">The sequence shown here is derived from an EMBL/GenBank/DDBJ whole genome shotgun (WGS) entry which is preliminary data.</text>
</comment>
<keyword evidence="2" id="KW-0858">Xylan degradation</keyword>
<sequence>MPIDLIGFEGCINSENSAKWMGIGLGVSNSPTGPFVDHISAPLWTEPYANDPCLLVDDDGTPYLYVHAMGADYKVIELTDDMEAVEGV</sequence>
<dbReference type="PANTHER" id="PTHR43772">
    <property type="entry name" value="ENDO-1,4-BETA-XYLANASE"/>
    <property type="match status" value="1"/>
</dbReference>
<proteinExistence type="inferred from homology"/>
<evidence type="ECO:0000313" key="6">
    <source>
        <dbReference type="EMBL" id="MDO1512735.1"/>
    </source>
</evidence>
<evidence type="ECO:0000256" key="2">
    <source>
        <dbReference type="ARBA" id="ARBA00022651"/>
    </source>
</evidence>
<evidence type="ECO:0000256" key="1">
    <source>
        <dbReference type="ARBA" id="ARBA00009865"/>
    </source>
</evidence>